<dbReference type="EMBL" id="LAZR01023042">
    <property type="protein sequence ID" value="KKL79862.1"/>
    <property type="molecule type" value="Genomic_DNA"/>
</dbReference>
<feature type="non-terminal residue" evidence="1">
    <location>
        <position position="38"/>
    </location>
</feature>
<accession>A0A0F9HXN3</accession>
<name>A0A0F9HXN3_9ZZZZ</name>
<organism evidence="1">
    <name type="scientific">marine sediment metagenome</name>
    <dbReference type="NCBI Taxonomy" id="412755"/>
    <lineage>
        <taxon>unclassified sequences</taxon>
        <taxon>metagenomes</taxon>
        <taxon>ecological metagenomes</taxon>
    </lineage>
</organism>
<reference evidence="1" key="1">
    <citation type="journal article" date="2015" name="Nature">
        <title>Complex archaea that bridge the gap between prokaryotes and eukaryotes.</title>
        <authorList>
            <person name="Spang A."/>
            <person name="Saw J.H."/>
            <person name="Jorgensen S.L."/>
            <person name="Zaremba-Niedzwiedzka K."/>
            <person name="Martijn J."/>
            <person name="Lind A.E."/>
            <person name="van Eijk R."/>
            <person name="Schleper C."/>
            <person name="Guy L."/>
            <person name="Ettema T.J."/>
        </authorList>
    </citation>
    <scope>NUCLEOTIDE SEQUENCE</scope>
</reference>
<evidence type="ECO:0000313" key="1">
    <source>
        <dbReference type="EMBL" id="KKL79862.1"/>
    </source>
</evidence>
<sequence>MARITYTCQTCGAVYNSLMPQYNPVYQLWLLLRHNWYG</sequence>
<protein>
    <submittedName>
        <fullName evidence="1">Uncharacterized protein</fullName>
    </submittedName>
</protein>
<proteinExistence type="predicted"/>
<dbReference type="AlphaFoldDB" id="A0A0F9HXN3"/>
<gene>
    <name evidence="1" type="ORF">LCGC14_2010600</name>
</gene>
<comment type="caution">
    <text evidence="1">The sequence shown here is derived from an EMBL/GenBank/DDBJ whole genome shotgun (WGS) entry which is preliminary data.</text>
</comment>